<sequence>MSKYLDPPNSEEIIKQISDLQTIGDVKSFSKKVFPGWYVTSSTDYCKDYPHLSMNWKKFCDLVSVDRTLILLVDDVSFDDSHTVIRAFAECFTRAGFSVRSVDEYITCSVCKNIIPTKYMWGVFKEKGAKVPLVWSEKCTECS</sequence>
<organism evidence="1">
    <name type="scientific">viral metagenome</name>
    <dbReference type="NCBI Taxonomy" id="1070528"/>
    <lineage>
        <taxon>unclassified sequences</taxon>
        <taxon>metagenomes</taxon>
        <taxon>organismal metagenomes</taxon>
    </lineage>
</organism>
<accession>A0A6C0H3X2</accession>
<reference evidence="1" key="1">
    <citation type="journal article" date="2020" name="Nature">
        <title>Giant virus diversity and host interactions through global metagenomics.</title>
        <authorList>
            <person name="Schulz F."/>
            <person name="Roux S."/>
            <person name="Paez-Espino D."/>
            <person name="Jungbluth S."/>
            <person name="Walsh D.A."/>
            <person name="Denef V.J."/>
            <person name="McMahon K.D."/>
            <person name="Konstantinidis K.T."/>
            <person name="Eloe-Fadrosh E.A."/>
            <person name="Kyrpides N.C."/>
            <person name="Woyke T."/>
        </authorList>
    </citation>
    <scope>NUCLEOTIDE SEQUENCE</scope>
    <source>
        <strain evidence="1">GVMAG-M-3300023179-62</strain>
    </source>
</reference>
<evidence type="ECO:0000313" key="1">
    <source>
        <dbReference type="EMBL" id="QHT74743.1"/>
    </source>
</evidence>
<name>A0A6C0H3X2_9ZZZZ</name>
<dbReference type="EMBL" id="MN739858">
    <property type="protein sequence ID" value="QHT74743.1"/>
    <property type="molecule type" value="Genomic_DNA"/>
</dbReference>
<protein>
    <submittedName>
        <fullName evidence="1">Uncharacterized protein</fullName>
    </submittedName>
</protein>
<dbReference type="AlphaFoldDB" id="A0A6C0H3X2"/>
<proteinExistence type="predicted"/>